<gene>
    <name evidence="4" type="primary">ral2_3</name>
    <name evidence="4" type="ORF">A0J61_06087</name>
</gene>
<dbReference type="FunCoup" id="A0A1C7NA77">
    <property type="interactions" value="138"/>
</dbReference>
<feature type="compositionally biased region" description="Basic and acidic residues" evidence="3">
    <location>
        <begin position="774"/>
        <end position="784"/>
    </location>
</feature>
<dbReference type="SUPFAM" id="SSF117281">
    <property type="entry name" value="Kelch motif"/>
    <property type="match status" value="1"/>
</dbReference>
<feature type="compositionally biased region" description="Polar residues" evidence="3">
    <location>
        <begin position="649"/>
        <end position="676"/>
    </location>
</feature>
<evidence type="ECO:0000256" key="1">
    <source>
        <dbReference type="ARBA" id="ARBA00022441"/>
    </source>
</evidence>
<evidence type="ECO:0000313" key="5">
    <source>
        <dbReference type="Proteomes" id="UP000093000"/>
    </source>
</evidence>
<feature type="compositionally biased region" description="Polar residues" evidence="3">
    <location>
        <begin position="718"/>
        <end position="732"/>
    </location>
</feature>
<feature type="compositionally biased region" description="Low complexity" evidence="3">
    <location>
        <begin position="677"/>
        <end position="708"/>
    </location>
</feature>
<feature type="compositionally biased region" description="Polar residues" evidence="3">
    <location>
        <begin position="565"/>
        <end position="586"/>
    </location>
</feature>
<evidence type="ECO:0000256" key="3">
    <source>
        <dbReference type="SAM" id="MobiDB-lite"/>
    </source>
</evidence>
<dbReference type="OrthoDB" id="10001928at2759"/>
<dbReference type="InParanoid" id="A0A1C7NA77"/>
<dbReference type="InterPro" id="IPR011333">
    <property type="entry name" value="SKP1/BTB/POZ_sf"/>
</dbReference>
<feature type="compositionally biased region" description="Polar residues" evidence="3">
    <location>
        <begin position="626"/>
        <end position="641"/>
    </location>
</feature>
<organism evidence="4 5">
    <name type="scientific">Choanephora cucurbitarum</name>
    <dbReference type="NCBI Taxonomy" id="101091"/>
    <lineage>
        <taxon>Eukaryota</taxon>
        <taxon>Fungi</taxon>
        <taxon>Fungi incertae sedis</taxon>
        <taxon>Mucoromycota</taxon>
        <taxon>Mucoromycotina</taxon>
        <taxon>Mucoromycetes</taxon>
        <taxon>Mucorales</taxon>
        <taxon>Mucorineae</taxon>
        <taxon>Choanephoraceae</taxon>
        <taxon>Choanephoroideae</taxon>
        <taxon>Choanephora</taxon>
    </lineage>
</organism>
<dbReference type="GO" id="GO:0005829">
    <property type="term" value="C:cytosol"/>
    <property type="evidence" value="ECO:0007669"/>
    <property type="project" value="TreeGrafter"/>
</dbReference>
<evidence type="ECO:0000313" key="4">
    <source>
        <dbReference type="EMBL" id="OBZ85858.1"/>
    </source>
</evidence>
<keyword evidence="2" id="KW-0677">Repeat</keyword>
<dbReference type="InterPro" id="IPR015915">
    <property type="entry name" value="Kelch-typ_b-propeller"/>
</dbReference>
<dbReference type="Gene3D" id="2.120.10.80">
    <property type="entry name" value="Kelch-type beta propeller"/>
    <property type="match status" value="1"/>
</dbReference>
<comment type="caution">
    <text evidence="4">The sequence shown here is derived from an EMBL/GenBank/DDBJ whole genome shotgun (WGS) entry which is preliminary data.</text>
</comment>
<dbReference type="Pfam" id="PF24681">
    <property type="entry name" value="Kelch_KLHDC2_KLHL20_DRC7"/>
    <property type="match status" value="1"/>
</dbReference>
<evidence type="ECO:0000256" key="2">
    <source>
        <dbReference type="ARBA" id="ARBA00022737"/>
    </source>
</evidence>
<dbReference type="AlphaFoldDB" id="A0A1C7NA77"/>
<keyword evidence="5" id="KW-1185">Reference proteome</keyword>
<dbReference type="SUPFAM" id="SSF54695">
    <property type="entry name" value="POZ domain"/>
    <property type="match status" value="1"/>
</dbReference>
<dbReference type="PANTHER" id="PTHR43503:SF2">
    <property type="entry name" value="NEGATIVE REGULATOR OF SPORULATION MDS3-RELATED"/>
    <property type="match status" value="1"/>
</dbReference>
<name>A0A1C7NA77_9FUNG</name>
<feature type="compositionally biased region" description="Low complexity" evidence="3">
    <location>
        <begin position="598"/>
        <end position="617"/>
    </location>
</feature>
<dbReference type="EMBL" id="LUGH01000351">
    <property type="protein sequence ID" value="OBZ85858.1"/>
    <property type="molecule type" value="Genomic_DNA"/>
</dbReference>
<dbReference type="GO" id="GO:0005739">
    <property type="term" value="C:mitochondrion"/>
    <property type="evidence" value="ECO:0007669"/>
    <property type="project" value="TreeGrafter"/>
</dbReference>
<feature type="region of interest" description="Disordered" evidence="3">
    <location>
        <begin position="753"/>
        <end position="790"/>
    </location>
</feature>
<keyword evidence="1" id="KW-0880">Kelch repeat</keyword>
<dbReference type="STRING" id="101091.A0A1C7NA77"/>
<reference evidence="4 5" key="1">
    <citation type="submission" date="2016-03" db="EMBL/GenBank/DDBJ databases">
        <title>Choanephora cucurbitarum.</title>
        <authorList>
            <person name="Min B."/>
            <person name="Park H."/>
            <person name="Park J.-H."/>
            <person name="Shin H.-D."/>
            <person name="Choi I.-G."/>
        </authorList>
    </citation>
    <scope>NUCLEOTIDE SEQUENCE [LARGE SCALE GENOMIC DNA]</scope>
    <source>
        <strain evidence="4 5">KUS-F28377</strain>
    </source>
</reference>
<feature type="region of interest" description="Disordered" evidence="3">
    <location>
        <begin position="565"/>
        <end position="738"/>
    </location>
</feature>
<proteinExistence type="predicted"/>
<accession>A0A1C7NA77</accession>
<dbReference type="GO" id="GO:0045454">
    <property type="term" value="P:cell redox homeostasis"/>
    <property type="evidence" value="ECO:0007669"/>
    <property type="project" value="TreeGrafter"/>
</dbReference>
<sequence>MAASTNSSATHSIAELITEFHKTTGDVPPLLIGATTTLVNDHIYLFGGRIQSTRKISNSLYILSLKTHTWTLVQPENKPAGRYFHSANLYQHFIVFFGGMQIKGKGEISELLPCDDLAFFDIRTLSWEIPNLSDQSLPPPRYAHLSCLIKDRLIKDRLIIMGGQDAHNQYLQDIHVYNIKKKHWSPPLSSQQFQYGAYRSAAVAVTPIQLTPPFAPTMDNLSEGYDEASNATTAQDVKDITIHTYSNFSGADTTRQLHTWKLDYQTEQIELHDQSDGINLGHSLPPALRFPSAFMCGQQLILAGPHLSNTSHQFQIWALDTTSFIWTKIEVGHALARGSWLRGMLYEDKNRFVVFGHPTRTMQDDYRDRVNCFGYVASVDIEIFGIYKPPQSTFSSFGQSLGLALLKDPMIADLKITSIDSQHVMVNSAVLAQRWPSVEPLLQTILNPPLDGEVEGLDFEKRELSFPDTYVVLVAFLQFIYTDHLVTAQQHQPQILARLLLISDLFDIPRLKALATHSLHQMLNIQTATMIYESASLSNAISLQIRALRVMINAKKMMQRQKQIEMQNRQKHQQLQQIPSNQTNSYDRPFSPPPTPASIQSMISSNSSQTSSQYQGSRFLQKYDLSRSSSQGAIPSRSTVNLPREHTRPSTPSGFPFSLSASPTTSSNGQQGPELTSQRSVSSDASSIQSSQTQVSSSGSSGAQSGKSIKLPNFRLRQGSTLPNTYGGDTNVSMSPSTSSKLLTTAKSTGSFWRGTIGSAGQQPSKKKQTLSDNGKHSKTEGRLHFMNYS</sequence>
<protein>
    <submittedName>
        <fullName evidence="4">Protein ral2</fullName>
    </submittedName>
</protein>
<dbReference type="Gene3D" id="3.30.710.10">
    <property type="entry name" value="Potassium Channel Kv1.1, Chain A"/>
    <property type="match status" value="1"/>
</dbReference>
<dbReference type="Proteomes" id="UP000093000">
    <property type="component" value="Unassembled WGS sequence"/>
</dbReference>
<dbReference type="PANTHER" id="PTHR43503">
    <property type="entry name" value="MCG48959-RELATED"/>
    <property type="match status" value="1"/>
</dbReference>